<evidence type="ECO:0000313" key="1">
    <source>
        <dbReference type="EMBL" id="ACX95652.1"/>
    </source>
</evidence>
<dbReference type="HOGENOM" id="CLU_2682694_0_0_6"/>
<gene>
    <name evidence="1" type="ordered locus">Hneap_0803</name>
</gene>
<reference evidence="1 2" key="1">
    <citation type="submission" date="2009-10" db="EMBL/GenBank/DDBJ databases">
        <title>Complete sequence of Halothiobacillus neapolitanus c2.</title>
        <authorList>
            <consortium name="US DOE Joint Genome Institute"/>
            <person name="Lucas S."/>
            <person name="Copeland A."/>
            <person name="Lapidus A."/>
            <person name="Glavina del Rio T."/>
            <person name="Tice H."/>
            <person name="Bruce D."/>
            <person name="Goodwin L."/>
            <person name="Pitluck S."/>
            <person name="Davenport K."/>
            <person name="Brettin T."/>
            <person name="Detter J.C."/>
            <person name="Han C."/>
            <person name="Tapia R."/>
            <person name="Larimer F."/>
            <person name="Land M."/>
            <person name="Hauser L."/>
            <person name="Kyrpides N."/>
            <person name="Mikhailova N."/>
            <person name="Kerfeld C."/>
            <person name="Cannon G."/>
            <person name="Heinhort S."/>
        </authorList>
    </citation>
    <scope>NUCLEOTIDE SEQUENCE [LARGE SCALE GENOMIC DNA]</scope>
    <source>
        <strain evidence="2">ATCC 23641 / c2</strain>
    </source>
</reference>
<dbReference type="KEGG" id="hna:Hneap_0803"/>
<organism evidence="1 2">
    <name type="scientific">Halothiobacillus neapolitanus (strain ATCC 23641 / DSM 15147 / CIP 104769 / NCIMB 8539 / c2)</name>
    <name type="common">Thiobacillus neapolitanus</name>
    <dbReference type="NCBI Taxonomy" id="555778"/>
    <lineage>
        <taxon>Bacteria</taxon>
        <taxon>Pseudomonadati</taxon>
        <taxon>Pseudomonadota</taxon>
        <taxon>Gammaproteobacteria</taxon>
        <taxon>Chromatiales</taxon>
        <taxon>Halothiobacillaceae</taxon>
        <taxon>Halothiobacillus</taxon>
    </lineage>
</organism>
<sequence>MHEGNKPNILWEVHKIPSLGIFDVVRANLKDFKLLRCLLSLTIVLNWANIRASDCVGLGSTFILSSYFYSKPQV</sequence>
<name>D0KYX9_HALNC</name>
<keyword evidence="2" id="KW-1185">Reference proteome</keyword>
<dbReference type="EMBL" id="CP001801">
    <property type="protein sequence ID" value="ACX95652.1"/>
    <property type="molecule type" value="Genomic_DNA"/>
</dbReference>
<proteinExistence type="predicted"/>
<evidence type="ECO:0000313" key="2">
    <source>
        <dbReference type="Proteomes" id="UP000009102"/>
    </source>
</evidence>
<protein>
    <submittedName>
        <fullName evidence="1">Uncharacterized protein</fullName>
    </submittedName>
</protein>
<accession>D0KYX9</accession>
<dbReference type="Proteomes" id="UP000009102">
    <property type="component" value="Chromosome"/>
</dbReference>
<dbReference type="AlphaFoldDB" id="D0KYX9"/>
<dbReference type="STRING" id="555778.Hneap_0803"/>